<comment type="similarity">
    <text evidence="1">Belongs to the outer membrane factor (OMF) (TC 1.B.17) family.</text>
</comment>
<dbReference type="AlphaFoldDB" id="A0A1D8IR14"/>
<evidence type="ECO:0000256" key="1">
    <source>
        <dbReference type="ARBA" id="ARBA00007613"/>
    </source>
</evidence>
<dbReference type="KEGG" id="aprs:BI364_13915"/>
<accession>A0A1D8IR14</accession>
<organism evidence="3 4">
    <name type="scientific">Acidihalobacter yilgarnensis</name>
    <dbReference type="NCBI Taxonomy" id="2819280"/>
    <lineage>
        <taxon>Bacteria</taxon>
        <taxon>Pseudomonadati</taxon>
        <taxon>Pseudomonadota</taxon>
        <taxon>Gammaproteobacteria</taxon>
        <taxon>Chromatiales</taxon>
        <taxon>Ectothiorhodospiraceae</taxon>
        <taxon>Acidihalobacter</taxon>
    </lineage>
</organism>
<keyword evidence="2" id="KW-0732">Signal</keyword>
<feature type="chain" id="PRO_5009108366" description="Transporter" evidence="2">
    <location>
        <begin position="30"/>
        <end position="446"/>
    </location>
</feature>
<dbReference type="InterPro" id="IPR010131">
    <property type="entry name" value="MdtP/NodT-like"/>
</dbReference>
<keyword evidence="4" id="KW-1185">Reference proteome</keyword>
<evidence type="ECO:0008006" key="5">
    <source>
        <dbReference type="Google" id="ProtNLM"/>
    </source>
</evidence>
<reference evidence="4" key="1">
    <citation type="submission" date="2016-09" db="EMBL/GenBank/DDBJ databases">
        <title>Acidihalobacter prosperus F5.</title>
        <authorList>
            <person name="Khaleque H.N."/>
            <person name="Ramsay J.P."/>
            <person name="Kaksonen A.H."/>
            <person name="Boxall N.J."/>
            <person name="Watkin E.L.J."/>
        </authorList>
    </citation>
    <scope>NUCLEOTIDE SEQUENCE [LARGE SCALE GENOMIC DNA]</scope>
    <source>
        <strain evidence="4">F5</strain>
    </source>
</reference>
<dbReference type="PROSITE" id="PS51257">
    <property type="entry name" value="PROKAR_LIPOPROTEIN"/>
    <property type="match status" value="1"/>
</dbReference>
<dbReference type="EMBL" id="CP017415">
    <property type="protein sequence ID" value="AOU98906.1"/>
    <property type="molecule type" value="Genomic_DNA"/>
</dbReference>
<dbReference type="Pfam" id="PF02321">
    <property type="entry name" value="OEP"/>
    <property type="match status" value="1"/>
</dbReference>
<evidence type="ECO:0000313" key="4">
    <source>
        <dbReference type="Proteomes" id="UP000095401"/>
    </source>
</evidence>
<dbReference type="PANTHER" id="PTHR30203">
    <property type="entry name" value="OUTER MEMBRANE CATION EFFLUX PROTEIN"/>
    <property type="match status" value="1"/>
</dbReference>
<evidence type="ECO:0000313" key="3">
    <source>
        <dbReference type="EMBL" id="AOU98906.1"/>
    </source>
</evidence>
<dbReference type="Proteomes" id="UP000095401">
    <property type="component" value="Chromosome"/>
</dbReference>
<dbReference type="PANTHER" id="PTHR30203:SF24">
    <property type="entry name" value="BLR4935 PROTEIN"/>
    <property type="match status" value="1"/>
</dbReference>
<dbReference type="RefSeq" id="WP_070079261.1">
    <property type="nucleotide sequence ID" value="NZ_CP017415.1"/>
</dbReference>
<dbReference type="GO" id="GO:0015562">
    <property type="term" value="F:efflux transmembrane transporter activity"/>
    <property type="evidence" value="ECO:0007669"/>
    <property type="project" value="InterPro"/>
</dbReference>
<dbReference type="InterPro" id="IPR003423">
    <property type="entry name" value="OMP_efflux"/>
</dbReference>
<gene>
    <name evidence="3" type="ORF">BI364_13915</name>
</gene>
<evidence type="ECO:0000256" key="2">
    <source>
        <dbReference type="SAM" id="SignalP"/>
    </source>
</evidence>
<dbReference type="Gene3D" id="1.20.1600.10">
    <property type="entry name" value="Outer membrane efflux proteins (OEP)"/>
    <property type="match status" value="1"/>
</dbReference>
<protein>
    <recommendedName>
        <fullName evidence="5">Transporter</fullName>
    </recommendedName>
</protein>
<feature type="signal peptide" evidence="2">
    <location>
        <begin position="1"/>
        <end position="29"/>
    </location>
</feature>
<name>A0A1D8IR14_9GAMM</name>
<proteinExistence type="inferred from homology"/>
<dbReference type="SUPFAM" id="SSF56954">
    <property type="entry name" value="Outer membrane efflux proteins (OEP)"/>
    <property type="match status" value="1"/>
</dbReference>
<sequence length="446" mass="47997">MSRLTFMGTRALPAMVAALLLGGCASYHPAPLPTHPDLATAPTDAAGRPLTRLNLAQTARHAVVGDPTLRAARMKAGISAAALYNAGLIPDPSLGYSFDRVTSTGPGLVNAYSGGLSEDLKWLVTRGAHVDAARAAHLQQILEIAWQSWQVSQRAQQLYVRLWSLQQQANLLMRNRMLDRERQHRVERALKRGDVTLDTAAADLVTLTNTESQLAQVRESVITTRSALNSLLGLRAGATWHLQVPHPAPAPSPQAVNAALRTLPRHRPDLLALQAGYRSADDRYRAAILGQFPALNVGITRASDTSGIKTAGIGITLSLPFFNGNRGQIAIAHATRRLLRAQYQARLDMAASQARTLSEQLRTVSATQQTLADRLPELRRLAANASRAFAAGNLGGASYIAIQSSLIARELEAIRLDQQHLEGEIALNTLLGHLPAGAAPLKRTPQ</sequence>